<evidence type="ECO:0000313" key="2">
    <source>
        <dbReference type="Proteomes" id="UP000321419"/>
    </source>
</evidence>
<evidence type="ECO:0000313" key="1">
    <source>
        <dbReference type="EMBL" id="GEK54205.1"/>
    </source>
</evidence>
<accession>A0A510XT77</accession>
<evidence type="ECO:0008006" key="3">
    <source>
        <dbReference type="Google" id="ProtNLM"/>
    </source>
</evidence>
<dbReference type="RefSeq" id="WP_089347497.1">
    <property type="nucleotide sequence ID" value="NZ_BJUM01000008.1"/>
</dbReference>
<name>A0A510XT77_9GAMM</name>
<proteinExistence type="predicted"/>
<gene>
    <name evidence="1" type="ORF">PES01_10500</name>
</gene>
<sequence length="151" mass="17096">MIESQYTANVGKRLNSNIMRMWKINDNFAGGVPDAFYRHRNGKRPLWAEYKFIKTLPKRPTTVVKPDLSAQQLLWLNEAVEAHELAVVIIGCEAIKHQRQVCGVVLTDPSEWVNGITAEEFANRAEKLNYTAIAAFIEETTLEGGLSDHRL</sequence>
<dbReference type="EMBL" id="BJUM01000008">
    <property type="protein sequence ID" value="GEK54205.1"/>
    <property type="molecule type" value="Genomic_DNA"/>
</dbReference>
<reference evidence="1 2" key="1">
    <citation type="submission" date="2019-07" db="EMBL/GenBank/DDBJ databases">
        <title>Whole genome shotgun sequence of Pseudoalteromonas espejiana NBRC 102222.</title>
        <authorList>
            <person name="Hosoyama A."/>
            <person name="Uohara A."/>
            <person name="Ohji S."/>
            <person name="Ichikawa N."/>
        </authorList>
    </citation>
    <scope>NUCLEOTIDE SEQUENCE [LARGE SCALE GENOMIC DNA]</scope>
    <source>
        <strain evidence="1 2">NBRC 102222</strain>
    </source>
</reference>
<dbReference type="AlphaFoldDB" id="A0A510XT77"/>
<keyword evidence="2" id="KW-1185">Reference proteome</keyword>
<dbReference type="Proteomes" id="UP000321419">
    <property type="component" value="Unassembled WGS sequence"/>
</dbReference>
<dbReference type="OrthoDB" id="9181678at2"/>
<organism evidence="1 2">
    <name type="scientific">Pseudoalteromonas espejiana</name>
    <dbReference type="NCBI Taxonomy" id="28107"/>
    <lineage>
        <taxon>Bacteria</taxon>
        <taxon>Pseudomonadati</taxon>
        <taxon>Pseudomonadota</taxon>
        <taxon>Gammaproteobacteria</taxon>
        <taxon>Alteromonadales</taxon>
        <taxon>Pseudoalteromonadaceae</taxon>
        <taxon>Pseudoalteromonas</taxon>
    </lineage>
</organism>
<protein>
    <recommendedName>
        <fullName evidence="3">VRR-NUC domain-containing protein</fullName>
    </recommendedName>
</protein>
<comment type="caution">
    <text evidence="1">The sequence shown here is derived from an EMBL/GenBank/DDBJ whole genome shotgun (WGS) entry which is preliminary data.</text>
</comment>